<reference evidence="4 5" key="1">
    <citation type="submission" date="2018-06" db="EMBL/GenBank/DDBJ databases">
        <title>Comparative genomics reveals the genomic features of Rhizophagus irregularis, R. cerebriforme, R. diaphanum and Gigaspora rosea, and their symbiotic lifestyle signature.</title>
        <authorList>
            <person name="Morin E."/>
            <person name="San Clemente H."/>
            <person name="Chen E.C.H."/>
            <person name="De La Providencia I."/>
            <person name="Hainaut M."/>
            <person name="Kuo A."/>
            <person name="Kohler A."/>
            <person name="Murat C."/>
            <person name="Tang N."/>
            <person name="Roy S."/>
            <person name="Loubradou J."/>
            <person name="Henrissat B."/>
            <person name="Grigoriev I.V."/>
            <person name="Corradi N."/>
            <person name="Roux C."/>
            <person name="Martin F.M."/>
        </authorList>
    </citation>
    <scope>NUCLEOTIDE SEQUENCE [LARGE SCALE GENOMIC DNA]</scope>
    <source>
        <strain evidence="4 5">DAOM 227022</strain>
    </source>
</reference>
<name>A0A397SHM3_9GLOM</name>
<evidence type="ECO:0000313" key="3">
    <source>
        <dbReference type="EMBL" id="RIA79620.1"/>
    </source>
</evidence>
<dbReference type="PANTHER" id="PTHR44329">
    <property type="entry name" value="SERINE/THREONINE-PROTEIN KINASE TNNI3K-RELATED"/>
    <property type="match status" value="1"/>
</dbReference>
<feature type="region of interest" description="Disordered" evidence="1">
    <location>
        <begin position="495"/>
        <end position="542"/>
    </location>
</feature>
<keyword evidence="4" id="KW-0418">Kinase</keyword>
<dbReference type="OrthoDB" id="2410815at2759"/>
<dbReference type="InterPro" id="IPR000719">
    <property type="entry name" value="Prot_kinase_dom"/>
</dbReference>
<evidence type="ECO:0000313" key="4">
    <source>
        <dbReference type="EMBL" id="RIA82281.1"/>
    </source>
</evidence>
<dbReference type="AlphaFoldDB" id="A0A397SHM3"/>
<evidence type="ECO:0000256" key="1">
    <source>
        <dbReference type="SAM" id="MobiDB-lite"/>
    </source>
</evidence>
<dbReference type="InterPro" id="IPR011009">
    <property type="entry name" value="Kinase-like_dom_sf"/>
</dbReference>
<proteinExistence type="predicted"/>
<dbReference type="Proteomes" id="UP000265703">
    <property type="component" value="Unassembled WGS sequence"/>
</dbReference>
<protein>
    <submittedName>
        <fullName evidence="4">Kinase-like domain-containing protein</fullName>
    </submittedName>
</protein>
<dbReference type="GO" id="GO:0005524">
    <property type="term" value="F:ATP binding"/>
    <property type="evidence" value="ECO:0007669"/>
    <property type="project" value="InterPro"/>
</dbReference>
<dbReference type="InterPro" id="IPR001245">
    <property type="entry name" value="Ser-Thr/Tyr_kinase_cat_dom"/>
</dbReference>
<dbReference type="SUPFAM" id="SSF56112">
    <property type="entry name" value="Protein kinase-like (PK-like)"/>
    <property type="match status" value="1"/>
</dbReference>
<gene>
    <name evidence="4" type="ORF">C1645_835603</name>
    <name evidence="3" type="ORF">C1645_840270</name>
</gene>
<dbReference type="Gene3D" id="1.10.510.10">
    <property type="entry name" value="Transferase(Phosphotransferase) domain 1"/>
    <property type="match status" value="1"/>
</dbReference>
<sequence length="542" mass="63910">MTNIRYELVVVAFKRAFALIDHNIQNNLEKRHEFRKQIILNDETLTKDEKSETIRLLNITYDNNKIRLNEGTKRICETCQEECLATLYCKYCIRNFLKSNFSNWSSENLDIDNLIRNCQIETYFPHKITEWIPFNNLQNIQFLNKNDSSDVFIADWIDGYYNEWINHEKRLKRLGKHKVILKNLKNVESANKSWFDEGKSHLTISNKWPNIVLCYGLTKDPSNENYMLVMRQMDKDLRNYLQLNHHKITWKERINIVFDIVNALSKIHNENFIHKYLHSGNILYLQISQIFYVSDLRFCAPADLPLNSIYGNLPYIAPEVIVGKEISFASDVYSLAILMWEISSGQQPFLNYDHDYNLAFKILNGMRPKILPGTPLEYKNLMEQCWDADPSKRPDIDCLYNEILELKKLYQQIEQLNNDIRITNYYTNSNSSNSLVRKLSKVHVFKNLPDPKNATEEEQEAFHSDDNVPIKIDDIICEFQTEQYDFIFDNKNEGKGKSKRNFSNDDDDDDDDETNNKQPKKIKLNNNGDINEDEISDENKLN</sequence>
<dbReference type="Pfam" id="PF07714">
    <property type="entry name" value="PK_Tyr_Ser-Thr"/>
    <property type="match status" value="1"/>
</dbReference>
<dbReference type="PROSITE" id="PS50011">
    <property type="entry name" value="PROTEIN_KINASE_DOM"/>
    <property type="match status" value="1"/>
</dbReference>
<feature type="compositionally biased region" description="Acidic residues" evidence="1">
    <location>
        <begin position="504"/>
        <end position="513"/>
    </location>
</feature>
<organism evidence="4 5">
    <name type="scientific">Glomus cerebriforme</name>
    <dbReference type="NCBI Taxonomy" id="658196"/>
    <lineage>
        <taxon>Eukaryota</taxon>
        <taxon>Fungi</taxon>
        <taxon>Fungi incertae sedis</taxon>
        <taxon>Mucoromycota</taxon>
        <taxon>Glomeromycotina</taxon>
        <taxon>Glomeromycetes</taxon>
        <taxon>Glomerales</taxon>
        <taxon>Glomeraceae</taxon>
        <taxon>Glomus</taxon>
    </lineage>
</organism>
<evidence type="ECO:0000259" key="2">
    <source>
        <dbReference type="PROSITE" id="PS50011"/>
    </source>
</evidence>
<feature type="domain" description="Protein kinase" evidence="2">
    <location>
        <begin position="137"/>
        <end position="404"/>
    </location>
</feature>
<keyword evidence="5" id="KW-1185">Reference proteome</keyword>
<dbReference type="InterPro" id="IPR051681">
    <property type="entry name" value="Ser/Thr_Kinases-Pseudokinases"/>
</dbReference>
<dbReference type="GO" id="GO:0004674">
    <property type="term" value="F:protein serine/threonine kinase activity"/>
    <property type="evidence" value="ECO:0007669"/>
    <property type="project" value="TreeGrafter"/>
</dbReference>
<accession>A0A397SHM3</accession>
<keyword evidence="4" id="KW-0808">Transferase</keyword>
<comment type="caution">
    <text evidence="4">The sequence shown here is derived from an EMBL/GenBank/DDBJ whole genome shotgun (WGS) entry which is preliminary data.</text>
</comment>
<dbReference type="EMBL" id="QKYT01001213">
    <property type="protein sequence ID" value="RIA79620.1"/>
    <property type="molecule type" value="Genomic_DNA"/>
</dbReference>
<evidence type="ECO:0000313" key="5">
    <source>
        <dbReference type="Proteomes" id="UP000265703"/>
    </source>
</evidence>
<dbReference type="EMBL" id="QKYT01000681">
    <property type="protein sequence ID" value="RIA82281.1"/>
    <property type="molecule type" value="Genomic_DNA"/>
</dbReference>